<reference evidence="2" key="1">
    <citation type="submission" date="2016-10" db="EMBL/GenBank/DDBJ databases">
        <authorList>
            <person name="Varghese N."/>
            <person name="Submissions S."/>
        </authorList>
    </citation>
    <scope>NUCLEOTIDE SEQUENCE [LARGE SCALE GENOMIC DNA]</scope>
    <source>
        <strain evidence="2">DSM 21743</strain>
    </source>
</reference>
<name>A0A1H2MQ70_9ACTN</name>
<protein>
    <submittedName>
        <fullName evidence="1">Uncharacterized protein</fullName>
    </submittedName>
</protein>
<dbReference type="EMBL" id="LT629799">
    <property type="protein sequence ID" value="SDU95214.1"/>
    <property type="molecule type" value="Genomic_DNA"/>
</dbReference>
<gene>
    <name evidence="1" type="ORF">SAMN04488544_2483</name>
</gene>
<proteinExistence type="predicted"/>
<dbReference type="AlphaFoldDB" id="A0A1H2MQ70"/>
<evidence type="ECO:0000313" key="2">
    <source>
        <dbReference type="Proteomes" id="UP000198825"/>
    </source>
</evidence>
<organism evidence="1 2">
    <name type="scientific">Microlunatus sagamiharensis</name>
    <dbReference type="NCBI Taxonomy" id="546874"/>
    <lineage>
        <taxon>Bacteria</taxon>
        <taxon>Bacillati</taxon>
        <taxon>Actinomycetota</taxon>
        <taxon>Actinomycetes</taxon>
        <taxon>Propionibacteriales</taxon>
        <taxon>Propionibacteriaceae</taxon>
        <taxon>Microlunatus</taxon>
    </lineage>
</organism>
<dbReference type="Proteomes" id="UP000198825">
    <property type="component" value="Chromosome I"/>
</dbReference>
<keyword evidence="2" id="KW-1185">Reference proteome</keyword>
<evidence type="ECO:0000313" key="1">
    <source>
        <dbReference type="EMBL" id="SDU95214.1"/>
    </source>
</evidence>
<accession>A0A1H2MQ70</accession>
<sequence>MKGRDLASDWSALHSNWVPVFDGSFSVAIKVGRQTWTSCLWDLSCIDLQGNPRDVREAQDVEDIVALMQILSSVTKTPVLLLPETSDYEATPPWLVVES</sequence>